<dbReference type="EMBL" id="QGGH01000021">
    <property type="protein sequence ID" value="PWJ86867.1"/>
    <property type="molecule type" value="Genomic_DNA"/>
</dbReference>
<organism evidence="2 3">
    <name type="scientific">Rhizobium loti</name>
    <name type="common">Mesorhizobium loti</name>
    <dbReference type="NCBI Taxonomy" id="381"/>
    <lineage>
        <taxon>Bacteria</taxon>
        <taxon>Pseudomonadati</taxon>
        <taxon>Pseudomonadota</taxon>
        <taxon>Alphaproteobacteria</taxon>
        <taxon>Hyphomicrobiales</taxon>
        <taxon>Phyllobacteriaceae</taxon>
        <taxon>Mesorhizobium</taxon>
    </lineage>
</organism>
<dbReference type="Proteomes" id="UP000245631">
    <property type="component" value="Unassembled WGS sequence"/>
</dbReference>
<sequence>MTRSLRADLRGRVIAAIEVGVSTREATRRFRIGISTAGEARKQGQPSRSKLDAHEAFIPGLIEDAPDITLAEIGERLAAERGVRAASSTVRLYLDRRGITFQKKTAHAAEQQRPNVLRRCRTWFDGQIDLDPERLIFINETAASTKMARLRGRSLRGERLSGGRSSRPLEDHHIHGRPAAGRLGGANTARWPYQWFCLPRLRAAGPRTRASPRRHGVMDNLPAHKISGAREVIEQVGAAPVPAAILARLQPDRDGFLEAQGSREKGCNPNHRRILVGRGQLPRSFHSRGMQALFRGRRL</sequence>
<evidence type="ECO:0000313" key="3">
    <source>
        <dbReference type="Proteomes" id="UP000245631"/>
    </source>
</evidence>
<protein>
    <submittedName>
        <fullName evidence="2">Transposase</fullName>
    </submittedName>
</protein>
<evidence type="ECO:0000313" key="2">
    <source>
        <dbReference type="EMBL" id="PWJ86867.1"/>
    </source>
</evidence>
<dbReference type="InterPro" id="IPR009057">
    <property type="entry name" value="Homeodomain-like_sf"/>
</dbReference>
<evidence type="ECO:0000256" key="1">
    <source>
        <dbReference type="SAM" id="MobiDB-lite"/>
    </source>
</evidence>
<dbReference type="AlphaFoldDB" id="A0A8E3B1R9"/>
<proteinExistence type="predicted"/>
<feature type="compositionally biased region" description="Basic and acidic residues" evidence="1">
    <location>
        <begin position="156"/>
        <end position="173"/>
    </location>
</feature>
<accession>A0A8E3B1R9</accession>
<name>A0A8E3B1R9_RHILI</name>
<feature type="region of interest" description="Disordered" evidence="1">
    <location>
        <begin position="156"/>
        <end position="181"/>
    </location>
</feature>
<reference evidence="2 3" key="1">
    <citation type="submission" date="2018-05" db="EMBL/GenBank/DDBJ databases">
        <title>Genomic Encyclopedia of Type Strains, Phase IV (KMG-IV): sequencing the most valuable type-strain genomes for metagenomic binning, comparative biology and taxonomic classification.</title>
        <authorList>
            <person name="Goeker M."/>
        </authorList>
    </citation>
    <scope>NUCLEOTIDE SEQUENCE [LARGE SCALE GENOMIC DNA]</scope>
    <source>
        <strain evidence="2 3">DSM 2626</strain>
    </source>
</reference>
<dbReference type="SUPFAM" id="SSF46689">
    <property type="entry name" value="Homeodomain-like"/>
    <property type="match status" value="1"/>
</dbReference>
<comment type="caution">
    <text evidence="2">The sequence shown here is derived from an EMBL/GenBank/DDBJ whole genome shotgun (WGS) entry which is preliminary data.</text>
</comment>
<gene>
    <name evidence="2" type="ORF">C8D77_12146</name>
</gene>